<name>A0A667FPL9_LYNCA</name>
<dbReference type="Gene3D" id="3.30.160.60">
    <property type="entry name" value="Classic Zinc Finger"/>
    <property type="match status" value="6"/>
</dbReference>
<comment type="subcellular location">
    <subcellularLocation>
        <location evidence="2">Nucleus</location>
    </subcellularLocation>
</comment>
<dbReference type="InterPro" id="IPR036236">
    <property type="entry name" value="Znf_C2H2_sf"/>
</dbReference>
<protein>
    <recommendedName>
        <fullName evidence="13">C2H2-type domain-containing protein</fullName>
    </recommendedName>
</protein>
<dbReference type="PROSITE" id="PS50157">
    <property type="entry name" value="ZINC_FINGER_C2H2_2"/>
    <property type="match status" value="7"/>
</dbReference>
<dbReference type="SUPFAM" id="SSF57667">
    <property type="entry name" value="beta-beta-alpha zinc fingers"/>
    <property type="match status" value="5"/>
</dbReference>
<evidence type="ECO:0000256" key="3">
    <source>
        <dbReference type="ARBA" id="ARBA00006991"/>
    </source>
</evidence>
<dbReference type="GO" id="GO:0000978">
    <property type="term" value="F:RNA polymerase II cis-regulatory region sequence-specific DNA binding"/>
    <property type="evidence" value="ECO:0007669"/>
    <property type="project" value="TreeGrafter"/>
</dbReference>
<evidence type="ECO:0000256" key="9">
    <source>
        <dbReference type="ARBA" id="ARBA00023125"/>
    </source>
</evidence>
<feature type="domain" description="C2H2-type" evidence="13">
    <location>
        <begin position="380"/>
        <end position="407"/>
    </location>
</feature>
<comment type="similarity">
    <text evidence="3">Belongs to the krueppel C2H2-type zinc-finger protein family.</text>
</comment>
<keyword evidence="5" id="KW-0677">Repeat</keyword>
<organism evidence="14 15">
    <name type="scientific">Lynx canadensis</name>
    <name type="common">Canada lynx</name>
    <name type="synonym">Felis canadensis</name>
    <dbReference type="NCBI Taxonomy" id="61383"/>
    <lineage>
        <taxon>Eukaryota</taxon>
        <taxon>Metazoa</taxon>
        <taxon>Chordata</taxon>
        <taxon>Craniata</taxon>
        <taxon>Vertebrata</taxon>
        <taxon>Euteleostomi</taxon>
        <taxon>Mammalia</taxon>
        <taxon>Eutheria</taxon>
        <taxon>Laurasiatheria</taxon>
        <taxon>Carnivora</taxon>
        <taxon>Feliformia</taxon>
        <taxon>Felidae</taxon>
        <taxon>Felinae</taxon>
        <taxon>Lynx</taxon>
    </lineage>
</organism>
<evidence type="ECO:0000256" key="6">
    <source>
        <dbReference type="ARBA" id="ARBA00022771"/>
    </source>
</evidence>
<evidence type="ECO:0000256" key="7">
    <source>
        <dbReference type="ARBA" id="ARBA00022833"/>
    </source>
</evidence>
<sequence>MPSRSVSVSSESWLLVCACPALTQFSGPLAPRLEEGHVRAAESPGRGIKRRTPGELRVRPRDDYCIRVNTSGSSPQWDVLEDEPSHEEKIVRFARNDSWSVFGENQTFRSRGDYLQTQERRLRSPFVESVCERIEGDQRGGTLNPITSLTAHQGYPTGGKSCQCAKCREALTGGFFLGNLRRFHPGLKPSPCEECGLACSCVASLSTQVDAGLVEKPYEGQDAGRASETYAKSLSSKISLECKKCGKAFICTSSFQGHVRGSCGQSVHACGVCGNAFMFHSRLTCHVRTHAGERPSDCIDYGKVYSCLSYAQGHSSNQPGERVFQCGLCGKAFTRRTYLQSHVRTHTGGKPYKCQECGKAFTRRAYLQSHLRKHSGVKSFKCQQCGKAFYSSSYLQIHARIHTGERPCVCQHCGKTFRYPANLRAHVRTHTGERPYECKECGKTFSRVSSFRRHGKTHS</sequence>
<reference evidence="14" key="1">
    <citation type="submission" date="2025-08" db="UniProtKB">
        <authorList>
            <consortium name="Ensembl"/>
        </authorList>
    </citation>
    <scope>IDENTIFICATION</scope>
</reference>
<evidence type="ECO:0000256" key="11">
    <source>
        <dbReference type="ARBA" id="ARBA00023242"/>
    </source>
</evidence>
<evidence type="ECO:0000313" key="15">
    <source>
        <dbReference type="Proteomes" id="UP000472241"/>
    </source>
</evidence>
<feature type="domain" description="C2H2-type" evidence="13">
    <location>
        <begin position="268"/>
        <end position="295"/>
    </location>
</feature>
<dbReference type="InterPro" id="IPR013087">
    <property type="entry name" value="Znf_C2H2_type"/>
</dbReference>
<dbReference type="PANTHER" id="PTHR24393">
    <property type="entry name" value="ZINC FINGER PROTEIN"/>
    <property type="match status" value="1"/>
</dbReference>
<dbReference type="PROSITE" id="PS00028">
    <property type="entry name" value="ZINC_FINGER_C2H2_1"/>
    <property type="match status" value="6"/>
</dbReference>
<dbReference type="AlphaFoldDB" id="A0A667FPL9"/>
<dbReference type="Ensembl" id="ENSLCNT00005004588.1">
    <property type="protein sequence ID" value="ENSLCNP00005004076.1"/>
    <property type="gene ID" value="ENSLCNG00005002778.1"/>
</dbReference>
<keyword evidence="6 12" id="KW-0863">Zinc-finger</keyword>
<feature type="domain" description="C2H2-type" evidence="13">
    <location>
        <begin position="324"/>
        <end position="351"/>
    </location>
</feature>
<evidence type="ECO:0000259" key="13">
    <source>
        <dbReference type="PROSITE" id="PS50157"/>
    </source>
</evidence>
<proteinExistence type="inferred from homology"/>
<keyword evidence="8" id="KW-0805">Transcription regulation</keyword>
<comment type="function">
    <text evidence="1">May be involved in transcriptional regulation.</text>
</comment>
<evidence type="ECO:0000256" key="5">
    <source>
        <dbReference type="ARBA" id="ARBA00022737"/>
    </source>
</evidence>
<evidence type="ECO:0000256" key="12">
    <source>
        <dbReference type="PROSITE-ProRule" id="PRU00042"/>
    </source>
</evidence>
<evidence type="ECO:0000256" key="1">
    <source>
        <dbReference type="ARBA" id="ARBA00003767"/>
    </source>
</evidence>
<keyword evidence="7" id="KW-0862">Zinc</keyword>
<dbReference type="FunFam" id="3.30.160.60:FF:000564">
    <property type="entry name" value="zinc finger protein 699"/>
    <property type="match status" value="1"/>
</dbReference>
<accession>A0A667FPL9</accession>
<evidence type="ECO:0000313" key="14">
    <source>
        <dbReference type="Ensembl" id="ENSLCNP00005004076.1"/>
    </source>
</evidence>
<reference evidence="14" key="2">
    <citation type="submission" date="2025-09" db="UniProtKB">
        <authorList>
            <consortium name="Ensembl"/>
        </authorList>
    </citation>
    <scope>IDENTIFICATION</scope>
</reference>
<keyword evidence="9" id="KW-0238">DNA-binding</keyword>
<dbReference type="Proteomes" id="UP000472241">
    <property type="component" value="Unplaced"/>
</dbReference>
<dbReference type="FunFam" id="3.30.160.60:FF:000193">
    <property type="entry name" value="Zinc finger protein 300"/>
    <property type="match status" value="1"/>
</dbReference>
<keyword evidence="15" id="KW-1185">Reference proteome</keyword>
<keyword evidence="11" id="KW-0539">Nucleus</keyword>
<dbReference type="FunFam" id="3.30.160.60:FF:000184">
    <property type="entry name" value="Zinc finger protein 333"/>
    <property type="match status" value="2"/>
</dbReference>
<dbReference type="GO" id="GO:0005634">
    <property type="term" value="C:nucleus"/>
    <property type="evidence" value="ECO:0007669"/>
    <property type="project" value="UniProtKB-SubCell"/>
</dbReference>
<feature type="domain" description="C2H2-type" evidence="13">
    <location>
        <begin position="352"/>
        <end position="379"/>
    </location>
</feature>
<dbReference type="GO" id="GO:0008270">
    <property type="term" value="F:zinc ion binding"/>
    <property type="evidence" value="ECO:0007669"/>
    <property type="project" value="UniProtKB-KW"/>
</dbReference>
<feature type="domain" description="C2H2-type" evidence="13">
    <location>
        <begin position="436"/>
        <end position="459"/>
    </location>
</feature>
<evidence type="ECO:0000256" key="2">
    <source>
        <dbReference type="ARBA" id="ARBA00004123"/>
    </source>
</evidence>
<feature type="domain" description="C2H2-type" evidence="13">
    <location>
        <begin position="240"/>
        <end position="269"/>
    </location>
</feature>
<keyword evidence="4" id="KW-0479">Metal-binding</keyword>
<keyword evidence="10" id="KW-0804">Transcription</keyword>
<evidence type="ECO:0000256" key="8">
    <source>
        <dbReference type="ARBA" id="ARBA00023015"/>
    </source>
</evidence>
<dbReference type="SMART" id="SM00355">
    <property type="entry name" value="ZnF_C2H2"/>
    <property type="match status" value="7"/>
</dbReference>
<dbReference type="Pfam" id="PF00096">
    <property type="entry name" value="zf-C2H2"/>
    <property type="match status" value="5"/>
</dbReference>
<evidence type="ECO:0000256" key="10">
    <source>
        <dbReference type="ARBA" id="ARBA00023163"/>
    </source>
</evidence>
<dbReference type="FunFam" id="3.30.160.60:FF:000522">
    <property type="entry name" value="zinc finger protein 285"/>
    <property type="match status" value="1"/>
</dbReference>
<dbReference type="GO" id="GO:0001228">
    <property type="term" value="F:DNA-binding transcription activator activity, RNA polymerase II-specific"/>
    <property type="evidence" value="ECO:0007669"/>
    <property type="project" value="TreeGrafter"/>
</dbReference>
<feature type="domain" description="C2H2-type" evidence="13">
    <location>
        <begin position="408"/>
        <end position="435"/>
    </location>
</feature>
<evidence type="ECO:0000256" key="4">
    <source>
        <dbReference type="ARBA" id="ARBA00022723"/>
    </source>
</evidence>
<dbReference type="PANTHER" id="PTHR24393:SF34">
    <property type="entry name" value="PR_SET DOMAIN 13"/>
    <property type="match status" value="1"/>
</dbReference>